<proteinExistence type="predicted"/>
<name>A0ABM6SS04_9ACTN</name>
<dbReference type="Proteomes" id="UP000238413">
    <property type="component" value="Chromosome"/>
</dbReference>
<protein>
    <submittedName>
        <fullName evidence="2">Uncharacterized protein</fullName>
    </submittedName>
</protein>
<sequence>METFATVLTLLAMIALGVLAIQLFTTSHHDRIATLSSGRSRPPVEGSGRTAAARPARNGLWRLRLWHRTEK</sequence>
<evidence type="ECO:0000313" key="3">
    <source>
        <dbReference type="Proteomes" id="UP000238413"/>
    </source>
</evidence>
<evidence type="ECO:0000256" key="1">
    <source>
        <dbReference type="SAM" id="MobiDB-lite"/>
    </source>
</evidence>
<organism evidence="2 3">
    <name type="scientific">Streptomyces dengpaensis</name>
    <dbReference type="NCBI Taxonomy" id="2049881"/>
    <lineage>
        <taxon>Bacteria</taxon>
        <taxon>Bacillati</taxon>
        <taxon>Actinomycetota</taxon>
        <taxon>Actinomycetes</taxon>
        <taxon>Kitasatosporales</taxon>
        <taxon>Streptomycetaceae</taxon>
        <taxon>Streptomyces</taxon>
    </lineage>
</organism>
<evidence type="ECO:0000313" key="2">
    <source>
        <dbReference type="EMBL" id="AVH57518.1"/>
    </source>
</evidence>
<gene>
    <name evidence="2" type="ORF">C4B68_18995</name>
</gene>
<feature type="region of interest" description="Disordered" evidence="1">
    <location>
        <begin position="34"/>
        <end position="56"/>
    </location>
</feature>
<accession>A0ABM6SS04</accession>
<dbReference type="EMBL" id="CP026652">
    <property type="protein sequence ID" value="AVH57518.1"/>
    <property type="molecule type" value="Genomic_DNA"/>
</dbReference>
<keyword evidence="3" id="KW-1185">Reference proteome</keyword>
<reference evidence="2 3" key="1">
    <citation type="submission" date="2018-02" db="EMBL/GenBank/DDBJ databases">
        <title>Complete genome sequence of Streptomyces dengpaensis, the producer of angucyclines.</title>
        <authorList>
            <person name="Yumei L."/>
        </authorList>
    </citation>
    <scope>NUCLEOTIDE SEQUENCE [LARGE SCALE GENOMIC DNA]</scope>
    <source>
        <strain evidence="2 3">XZHG99</strain>
    </source>
</reference>
<dbReference type="RefSeq" id="WP_099505896.1">
    <property type="nucleotide sequence ID" value="NZ_CP026652.1"/>
</dbReference>